<feature type="compositionally biased region" description="Basic residues" evidence="1">
    <location>
        <begin position="1"/>
        <end position="11"/>
    </location>
</feature>
<accession>A0A4Y2TUS7</accession>
<feature type="region of interest" description="Disordered" evidence="1">
    <location>
        <begin position="1"/>
        <end position="22"/>
    </location>
</feature>
<protein>
    <submittedName>
        <fullName evidence="2">Uncharacterized protein</fullName>
    </submittedName>
</protein>
<gene>
    <name evidence="2" type="ORF">AVEN_149290_1</name>
</gene>
<organism evidence="2 3">
    <name type="scientific">Araneus ventricosus</name>
    <name type="common">Orbweaver spider</name>
    <name type="synonym">Epeira ventricosa</name>
    <dbReference type="NCBI Taxonomy" id="182803"/>
    <lineage>
        <taxon>Eukaryota</taxon>
        <taxon>Metazoa</taxon>
        <taxon>Ecdysozoa</taxon>
        <taxon>Arthropoda</taxon>
        <taxon>Chelicerata</taxon>
        <taxon>Arachnida</taxon>
        <taxon>Araneae</taxon>
        <taxon>Araneomorphae</taxon>
        <taxon>Entelegynae</taxon>
        <taxon>Araneoidea</taxon>
        <taxon>Araneidae</taxon>
        <taxon>Araneus</taxon>
    </lineage>
</organism>
<evidence type="ECO:0000313" key="3">
    <source>
        <dbReference type="Proteomes" id="UP000499080"/>
    </source>
</evidence>
<comment type="caution">
    <text evidence="2">The sequence shown here is derived from an EMBL/GenBank/DDBJ whole genome shotgun (WGS) entry which is preliminary data.</text>
</comment>
<reference evidence="2 3" key="1">
    <citation type="journal article" date="2019" name="Sci. Rep.">
        <title>Orb-weaving spider Araneus ventricosus genome elucidates the spidroin gene catalogue.</title>
        <authorList>
            <person name="Kono N."/>
            <person name="Nakamura H."/>
            <person name="Ohtoshi R."/>
            <person name="Moran D.A.P."/>
            <person name="Shinohara A."/>
            <person name="Yoshida Y."/>
            <person name="Fujiwara M."/>
            <person name="Mori M."/>
            <person name="Tomita M."/>
            <person name="Arakawa K."/>
        </authorList>
    </citation>
    <scope>NUCLEOTIDE SEQUENCE [LARGE SCALE GENOMIC DNA]</scope>
</reference>
<evidence type="ECO:0000256" key="1">
    <source>
        <dbReference type="SAM" id="MobiDB-lite"/>
    </source>
</evidence>
<keyword evidence="3" id="KW-1185">Reference proteome</keyword>
<sequence length="105" mass="11655">MKGRRISRKKSVLPGTYGRSRRSWCPPPVPNCSADASTLTQFVSAKEAGVNSSLSILYLSLSSRETLFWHLLLSSRSAFPTESSAPIKSKKRMQLAFYSAELAWS</sequence>
<dbReference type="EMBL" id="BGPR01030437">
    <property type="protein sequence ID" value="GBO02966.1"/>
    <property type="molecule type" value="Genomic_DNA"/>
</dbReference>
<dbReference type="Proteomes" id="UP000499080">
    <property type="component" value="Unassembled WGS sequence"/>
</dbReference>
<proteinExistence type="predicted"/>
<evidence type="ECO:0000313" key="2">
    <source>
        <dbReference type="EMBL" id="GBO02966.1"/>
    </source>
</evidence>
<dbReference type="AlphaFoldDB" id="A0A4Y2TUS7"/>
<name>A0A4Y2TUS7_ARAVE</name>